<evidence type="ECO:0000256" key="4">
    <source>
        <dbReference type="ARBA" id="ARBA00012532"/>
    </source>
</evidence>
<evidence type="ECO:0000256" key="6">
    <source>
        <dbReference type="ARBA" id="ARBA00022723"/>
    </source>
</evidence>
<comment type="similarity">
    <text evidence="3">Belongs to the ATP-dependent AMP-binding enzyme family.</text>
</comment>
<keyword evidence="11" id="KW-0503">Monooxygenase</keyword>
<evidence type="ECO:0000256" key="5">
    <source>
        <dbReference type="ARBA" id="ARBA00019043"/>
    </source>
</evidence>
<comment type="catalytic activity">
    <reaction evidence="15">
        <text>firefly D-luciferin + ATP + O2 = firefly oxyluciferin + hnu + AMP + CO2 + diphosphate</text>
        <dbReference type="Rhea" id="RHEA:10732"/>
        <dbReference type="ChEBI" id="CHEBI:15379"/>
        <dbReference type="ChEBI" id="CHEBI:16526"/>
        <dbReference type="ChEBI" id="CHEBI:16792"/>
        <dbReference type="ChEBI" id="CHEBI:30212"/>
        <dbReference type="ChEBI" id="CHEBI:30616"/>
        <dbReference type="ChEBI" id="CHEBI:33019"/>
        <dbReference type="ChEBI" id="CHEBI:58038"/>
        <dbReference type="ChEBI" id="CHEBI:456215"/>
        <dbReference type="EC" id="1.13.12.7"/>
    </reaction>
</comment>
<keyword evidence="9" id="KW-0460">Magnesium</keyword>
<dbReference type="GO" id="GO:0004497">
    <property type="term" value="F:monooxygenase activity"/>
    <property type="evidence" value="ECO:0007669"/>
    <property type="project" value="UniProtKB-KW"/>
</dbReference>
<evidence type="ECO:0000256" key="15">
    <source>
        <dbReference type="ARBA" id="ARBA00048497"/>
    </source>
</evidence>
<evidence type="ECO:0000313" key="18">
    <source>
        <dbReference type="EMBL" id="CAG9857842.1"/>
    </source>
</evidence>
<keyword evidence="12" id="KW-0576">Peroxisome</keyword>
<dbReference type="InterPro" id="IPR045851">
    <property type="entry name" value="AMP-bd_C_sf"/>
</dbReference>
<dbReference type="Pfam" id="PF00501">
    <property type="entry name" value="AMP-binding"/>
    <property type="match status" value="1"/>
</dbReference>
<keyword evidence="19" id="KW-1185">Reference proteome</keyword>
<dbReference type="EC" id="1.13.12.7" evidence="4"/>
<reference evidence="18" key="1">
    <citation type="submission" date="2022-01" db="EMBL/GenBank/DDBJ databases">
        <authorList>
            <person name="King R."/>
        </authorList>
    </citation>
    <scope>NUCLEOTIDE SEQUENCE</scope>
</reference>
<dbReference type="Gene3D" id="3.30.300.30">
    <property type="match status" value="1"/>
</dbReference>
<dbReference type="AlphaFoldDB" id="A0A9N9TPJ2"/>
<organism evidence="18 19">
    <name type="scientific">Phyllotreta striolata</name>
    <name type="common">Striped flea beetle</name>
    <name type="synonym">Crioceris striolata</name>
    <dbReference type="NCBI Taxonomy" id="444603"/>
    <lineage>
        <taxon>Eukaryota</taxon>
        <taxon>Metazoa</taxon>
        <taxon>Ecdysozoa</taxon>
        <taxon>Arthropoda</taxon>
        <taxon>Hexapoda</taxon>
        <taxon>Insecta</taxon>
        <taxon>Pterygota</taxon>
        <taxon>Neoptera</taxon>
        <taxon>Endopterygota</taxon>
        <taxon>Coleoptera</taxon>
        <taxon>Polyphaga</taxon>
        <taxon>Cucujiformia</taxon>
        <taxon>Chrysomeloidea</taxon>
        <taxon>Chrysomelidae</taxon>
        <taxon>Galerucinae</taxon>
        <taxon>Alticini</taxon>
        <taxon>Phyllotreta</taxon>
    </lineage>
</organism>
<dbReference type="SUPFAM" id="SSF56801">
    <property type="entry name" value="Acetyl-CoA synthetase-like"/>
    <property type="match status" value="1"/>
</dbReference>
<dbReference type="GO" id="GO:0005777">
    <property type="term" value="C:peroxisome"/>
    <property type="evidence" value="ECO:0007669"/>
    <property type="project" value="UniProtKB-SubCell"/>
</dbReference>
<dbReference type="PANTHER" id="PTHR24096:SF423">
    <property type="entry name" value="GM05240P"/>
    <property type="match status" value="1"/>
</dbReference>
<evidence type="ECO:0000313" key="19">
    <source>
        <dbReference type="Proteomes" id="UP001153712"/>
    </source>
</evidence>
<evidence type="ECO:0000259" key="17">
    <source>
        <dbReference type="Pfam" id="PF13193"/>
    </source>
</evidence>
<evidence type="ECO:0000256" key="13">
    <source>
        <dbReference type="ARBA" id="ARBA00023223"/>
    </source>
</evidence>
<keyword evidence="8" id="KW-0067">ATP-binding</keyword>
<dbReference type="Gene3D" id="2.30.38.10">
    <property type="entry name" value="Luciferase, Domain 3"/>
    <property type="match status" value="1"/>
</dbReference>
<evidence type="ECO:0000256" key="8">
    <source>
        <dbReference type="ARBA" id="ARBA00022840"/>
    </source>
</evidence>
<dbReference type="PANTHER" id="PTHR24096">
    <property type="entry name" value="LONG-CHAIN-FATTY-ACID--COA LIGASE"/>
    <property type="match status" value="1"/>
</dbReference>
<evidence type="ECO:0000256" key="9">
    <source>
        <dbReference type="ARBA" id="ARBA00022842"/>
    </source>
</evidence>
<gene>
    <name evidence="18" type="ORF">PHYEVI_LOCUS4240</name>
</gene>
<evidence type="ECO:0000259" key="16">
    <source>
        <dbReference type="Pfam" id="PF00501"/>
    </source>
</evidence>
<dbReference type="OrthoDB" id="10253869at2759"/>
<feature type="domain" description="AMP-dependent synthetase/ligase" evidence="16">
    <location>
        <begin position="35"/>
        <end position="400"/>
    </location>
</feature>
<comment type="cofactor">
    <cofactor evidence="1">
        <name>Mg(2+)</name>
        <dbReference type="ChEBI" id="CHEBI:18420"/>
    </cofactor>
</comment>
<evidence type="ECO:0000256" key="1">
    <source>
        <dbReference type="ARBA" id="ARBA00001946"/>
    </source>
</evidence>
<dbReference type="GO" id="GO:0016405">
    <property type="term" value="F:CoA-ligase activity"/>
    <property type="evidence" value="ECO:0007669"/>
    <property type="project" value="TreeGrafter"/>
</dbReference>
<evidence type="ECO:0000256" key="3">
    <source>
        <dbReference type="ARBA" id="ARBA00006432"/>
    </source>
</evidence>
<proteinExistence type="inferred from homology"/>
<keyword evidence="10" id="KW-0560">Oxidoreductase</keyword>
<dbReference type="GO" id="GO:0005524">
    <property type="term" value="F:ATP binding"/>
    <property type="evidence" value="ECO:0007669"/>
    <property type="project" value="UniProtKB-KW"/>
</dbReference>
<evidence type="ECO:0000256" key="10">
    <source>
        <dbReference type="ARBA" id="ARBA00023002"/>
    </source>
</evidence>
<feature type="domain" description="AMP-binding enzyme C-terminal" evidence="17">
    <location>
        <begin position="451"/>
        <end position="527"/>
    </location>
</feature>
<dbReference type="GO" id="GO:0046872">
    <property type="term" value="F:metal ion binding"/>
    <property type="evidence" value="ECO:0007669"/>
    <property type="project" value="UniProtKB-KW"/>
</dbReference>
<dbReference type="GO" id="GO:0008218">
    <property type="term" value="P:bioluminescence"/>
    <property type="evidence" value="ECO:0007669"/>
    <property type="project" value="UniProtKB-KW"/>
</dbReference>
<keyword evidence="6" id="KW-0479">Metal-binding</keyword>
<evidence type="ECO:0000256" key="2">
    <source>
        <dbReference type="ARBA" id="ARBA00004275"/>
    </source>
</evidence>
<comment type="subcellular location">
    <subcellularLocation>
        <location evidence="2">Peroxisome</location>
    </subcellularLocation>
</comment>
<dbReference type="Pfam" id="PF13193">
    <property type="entry name" value="AMP-binding_C"/>
    <property type="match status" value="1"/>
</dbReference>
<keyword evidence="14" id="KW-0599">Photoprotein</keyword>
<dbReference type="CDD" id="cd05911">
    <property type="entry name" value="Firefly_Luc_like"/>
    <property type="match status" value="1"/>
</dbReference>
<dbReference type="FunFam" id="3.30.300.30:FF:000007">
    <property type="entry name" value="4-coumarate--CoA ligase 2"/>
    <property type="match status" value="1"/>
</dbReference>
<dbReference type="InterPro" id="IPR020845">
    <property type="entry name" value="AMP-binding_CS"/>
</dbReference>
<dbReference type="InterPro" id="IPR000873">
    <property type="entry name" value="AMP-dep_synth/lig_dom"/>
</dbReference>
<keyword evidence="13" id="KW-0455">Luminescence</keyword>
<evidence type="ECO:0000256" key="14">
    <source>
        <dbReference type="ARBA" id="ARBA00023262"/>
    </source>
</evidence>
<evidence type="ECO:0000256" key="11">
    <source>
        <dbReference type="ARBA" id="ARBA00023033"/>
    </source>
</evidence>
<dbReference type="PROSITE" id="PS00455">
    <property type="entry name" value="AMP_BINDING"/>
    <property type="match status" value="1"/>
</dbReference>
<protein>
    <recommendedName>
        <fullName evidence="5">Luciferin 4-monooxygenase</fullName>
        <ecNumber evidence="4">1.13.12.7</ecNumber>
    </recommendedName>
</protein>
<dbReference type="Gene3D" id="3.40.50.980">
    <property type="match status" value="2"/>
</dbReference>
<dbReference type="Proteomes" id="UP001153712">
    <property type="component" value="Chromosome 15"/>
</dbReference>
<accession>A0A9N9TPJ2</accession>
<evidence type="ECO:0000256" key="7">
    <source>
        <dbReference type="ARBA" id="ARBA00022741"/>
    </source>
</evidence>
<sequence length="548" mass="61206">MQEDNDFVIEGPAPVEPLVEETAGQIFWKVLMDNDPQHNIMINAETGAVLTTKTLLEESCKLAQALRIHGCAPQTTLCIGSENNLEYFIPVFASMFAGTITAPLSVNYTDQEIKHILNVTKPRVAFCSKKVAGRYVKLKSEMKFLETVIVTNGDEEVVEGAVNMKEFVEKQLNGKVVSPYKFLPFDGDSKKNVQLILCSSGTTGLPKGVMLTHRNIVTRLLQSRHPEYLSDLNVVLGLMPFFHSYGMIFGLTSIFNRHVTVMMDKFDGDFFLKTIQDYKIPLIRIAPPLAIYLLKNPKVSLYDLSCVQEVFCAAAPLNGKTEAKLKERLNLKSIYQAYGCTEGTLALTITNKDVFRPGSCGRVITYMQCIVRDPDTGRSLGPYEVGELCFKGPTIMKGYYNNPKATAESFTPDGWLRTGDLGYYDNEQYFYVVDRLKELIKYKGYQVAPAELEAVLINHPKVLEAGVVGLPDEFAGELPMAFVVLKDNQQIGEEELKKYVASNVSPQKRLRGGVVFVSSIPKNPSGKILRKELKKKLGEYRKSIPSKL</sequence>
<dbReference type="EMBL" id="OU900108">
    <property type="protein sequence ID" value="CAG9857842.1"/>
    <property type="molecule type" value="Genomic_DNA"/>
</dbReference>
<keyword evidence="7" id="KW-0547">Nucleotide-binding</keyword>
<name>A0A9N9TPJ2_PHYSR</name>
<dbReference type="InterPro" id="IPR025110">
    <property type="entry name" value="AMP-bd_C"/>
</dbReference>
<evidence type="ECO:0000256" key="12">
    <source>
        <dbReference type="ARBA" id="ARBA00023140"/>
    </source>
</evidence>